<feature type="domain" description="Phosphatidylglycerol lysyltransferase C-terminal" evidence="15">
    <location>
        <begin position="515"/>
        <end position="803"/>
    </location>
</feature>
<keyword evidence="6" id="KW-0808">Transferase</keyword>
<evidence type="ECO:0000256" key="7">
    <source>
        <dbReference type="ARBA" id="ARBA00022692"/>
    </source>
</evidence>
<dbReference type="RefSeq" id="WP_007001628.1">
    <property type="nucleotide sequence ID" value="NZ_JH992956.1"/>
</dbReference>
<dbReference type="HOGENOM" id="CLU_008255_7_1_11"/>
<organism evidence="16 17">
    <name type="scientific">Actinobaculum massiliense ACS-171-V-Col2</name>
    <dbReference type="NCBI Taxonomy" id="883066"/>
    <lineage>
        <taxon>Bacteria</taxon>
        <taxon>Bacillati</taxon>
        <taxon>Actinomycetota</taxon>
        <taxon>Actinomycetes</taxon>
        <taxon>Actinomycetales</taxon>
        <taxon>Actinomycetaceae</taxon>
        <taxon>Actinobaculum</taxon>
    </lineage>
</organism>
<gene>
    <name evidence="16" type="ORF">HMPREF9233_01423</name>
</gene>
<dbReference type="PATRIC" id="fig|883066.3.peg.1487"/>
<evidence type="ECO:0000256" key="1">
    <source>
        <dbReference type="ARBA" id="ARBA00004651"/>
    </source>
</evidence>
<dbReference type="STRING" id="202789.GCA_001457435_00687"/>
<dbReference type="EC" id="2.3.2.3" evidence="3"/>
<evidence type="ECO:0000256" key="4">
    <source>
        <dbReference type="ARBA" id="ARBA00021546"/>
    </source>
</evidence>
<dbReference type="AlphaFoldDB" id="K9EF40"/>
<comment type="catalytic activity">
    <reaction evidence="13">
        <text>L-lysyl-tRNA(Lys) + a 1,2-diacyl-sn-glycero-3-phospho-(1'-sn-glycerol) = a 1,2-diacyl-sn-glycero-3-phospho-1'-(3'-O-L-lysyl)-sn-glycerol + tRNA(Lys)</text>
        <dbReference type="Rhea" id="RHEA:10668"/>
        <dbReference type="Rhea" id="RHEA-COMP:9696"/>
        <dbReference type="Rhea" id="RHEA-COMP:9697"/>
        <dbReference type="ChEBI" id="CHEBI:64716"/>
        <dbReference type="ChEBI" id="CHEBI:75792"/>
        <dbReference type="ChEBI" id="CHEBI:78442"/>
        <dbReference type="ChEBI" id="CHEBI:78529"/>
        <dbReference type="EC" id="2.3.2.3"/>
    </reaction>
</comment>
<evidence type="ECO:0000256" key="11">
    <source>
        <dbReference type="ARBA" id="ARBA00023251"/>
    </source>
</evidence>
<feature type="transmembrane region" description="Helical" evidence="14">
    <location>
        <begin position="315"/>
        <end position="338"/>
    </location>
</feature>
<evidence type="ECO:0000313" key="17">
    <source>
        <dbReference type="Proteomes" id="UP000009888"/>
    </source>
</evidence>
<dbReference type="InterPro" id="IPR022791">
    <property type="entry name" value="L-PG_synthase/AglD"/>
</dbReference>
<feature type="transmembrane region" description="Helical" evidence="14">
    <location>
        <begin position="439"/>
        <end position="459"/>
    </location>
</feature>
<dbReference type="InterPro" id="IPR024320">
    <property type="entry name" value="LPG_synthase_C"/>
</dbReference>
<comment type="subcellular location">
    <subcellularLocation>
        <location evidence="1">Cell membrane</location>
        <topology evidence="1">Multi-pass membrane protein</topology>
    </subcellularLocation>
</comment>
<evidence type="ECO:0000313" key="16">
    <source>
        <dbReference type="EMBL" id="EKU94476.1"/>
    </source>
</evidence>
<evidence type="ECO:0000256" key="2">
    <source>
        <dbReference type="ARBA" id="ARBA00008627"/>
    </source>
</evidence>
<dbReference type="GO" id="GO:0005886">
    <property type="term" value="C:plasma membrane"/>
    <property type="evidence" value="ECO:0007669"/>
    <property type="project" value="UniProtKB-SubCell"/>
</dbReference>
<feature type="transmembrane region" description="Helical" evidence="14">
    <location>
        <begin position="201"/>
        <end position="223"/>
    </location>
</feature>
<comment type="similarity">
    <text evidence="2">Belongs to the LPG synthase family.</text>
</comment>
<evidence type="ECO:0000259" key="15">
    <source>
        <dbReference type="Pfam" id="PF09924"/>
    </source>
</evidence>
<feature type="transmembrane region" description="Helical" evidence="14">
    <location>
        <begin position="12"/>
        <end position="32"/>
    </location>
</feature>
<dbReference type="eggNOG" id="COG0392">
    <property type="taxonomic scope" value="Bacteria"/>
</dbReference>
<proteinExistence type="inferred from homology"/>
<dbReference type="Proteomes" id="UP000009888">
    <property type="component" value="Unassembled WGS sequence"/>
</dbReference>
<evidence type="ECO:0000256" key="12">
    <source>
        <dbReference type="ARBA" id="ARBA00031899"/>
    </source>
</evidence>
<feature type="transmembrane region" description="Helical" evidence="14">
    <location>
        <begin position="283"/>
        <end position="303"/>
    </location>
</feature>
<feature type="transmembrane region" description="Helical" evidence="14">
    <location>
        <begin position="86"/>
        <end position="105"/>
    </location>
</feature>
<keyword evidence="5" id="KW-1003">Cell membrane</keyword>
<evidence type="ECO:0000256" key="6">
    <source>
        <dbReference type="ARBA" id="ARBA00022679"/>
    </source>
</evidence>
<feature type="transmembrane region" description="Helical" evidence="14">
    <location>
        <begin position="408"/>
        <end position="427"/>
    </location>
</feature>
<dbReference type="InterPro" id="IPR016181">
    <property type="entry name" value="Acyl_CoA_acyltransferase"/>
</dbReference>
<feature type="transmembrane region" description="Helical" evidence="14">
    <location>
        <begin position="52"/>
        <end position="74"/>
    </location>
</feature>
<dbReference type="GO" id="GO:0006629">
    <property type="term" value="P:lipid metabolic process"/>
    <property type="evidence" value="ECO:0007669"/>
    <property type="project" value="UniProtKB-KW"/>
</dbReference>
<dbReference type="EMBL" id="AGWL01000008">
    <property type="protein sequence ID" value="EKU94476.1"/>
    <property type="molecule type" value="Genomic_DNA"/>
</dbReference>
<feature type="transmembrane region" description="Helical" evidence="14">
    <location>
        <begin position="350"/>
        <end position="373"/>
    </location>
</feature>
<keyword evidence="7 14" id="KW-0812">Transmembrane</keyword>
<dbReference type="PANTHER" id="PTHR34697:SF2">
    <property type="entry name" value="PHOSPHATIDYLGLYCEROL LYSYLTRANSFERASE"/>
    <property type="match status" value="1"/>
</dbReference>
<evidence type="ECO:0000256" key="8">
    <source>
        <dbReference type="ARBA" id="ARBA00022989"/>
    </source>
</evidence>
<keyword evidence="11" id="KW-0046">Antibiotic resistance</keyword>
<evidence type="ECO:0000256" key="13">
    <source>
        <dbReference type="ARBA" id="ARBA00047540"/>
    </source>
</evidence>
<feature type="transmembrane region" description="Helical" evidence="14">
    <location>
        <begin position="158"/>
        <end position="181"/>
    </location>
</feature>
<dbReference type="Pfam" id="PF09924">
    <property type="entry name" value="LPG_synthase_C"/>
    <property type="match status" value="1"/>
</dbReference>
<accession>K9EF40</accession>
<feature type="transmembrane region" description="Helical" evidence="14">
    <location>
        <begin position="125"/>
        <end position="146"/>
    </location>
</feature>
<keyword evidence="17" id="KW-1185">Reference proteome</keyword>
<dbReference type="GO" id="GO:0055091">
    <property type="term" value="P:phospholipid homeostasis"/>
    <property type="evidence" value="ECO:0007669"/>
    <property type="project" value="TreeGrafter"/>
</dbReference>
<keyword evidence="9" id="KW-0443">Lipid metabolism</keyword>
<evidence type="ECO:0000256" key="3">
    <source>
        <dbReference type="ARBA" id="ARBA00012014"/>
    </source>
</evidence>
<protein>
    <recommendedName>
        <fullName evidence="4">Phosphatidylglycerol lysyltransferase</fullName>
        <ecNumber evidence="3">2.3.2.3</ecNumber>
    </recommendedName>
    <alternativeName>
        <fullName evidence="12">Lysylphosphatidylglycerol synthase</fullName>
    </alternativeName>
</protein>
<evidence type="ECO:0000256" key="10">
    <source>
        <dbReference type="ARBA" id="ARBA00023136"/>
    </source>
</evidence>
<dbReference type="PANTHER" id="PTHR34697">
    <property type="entry name" value="PHOSPHATIDYLGLYCEROL LYSYLTRANSFERASE"/>
    <property type="match status" value="1"/>
</dbReference>
<feature type="transmembrane region" description="Helical" evidence="14">
    <location>
        <begin position="800"/>
        <end position="820"/>
    </location>
</feature>
<dbReference type="InterPro" id="IPR051211">
    <property type="entry name" value="PG_lysyltransferase"/>
</dbReference>
<dbReference type="GO" id="GO:0050071">
    <property type="term" value="F:phosphatidylglycerol lysyltransferase activity"/>
    <property type="evidence" value="ECO:0007669"/>
    <property type="project" value="UniProtKB-EC"/>
</dbReference>
<dbReference type="SUPFAM" id="SSF55729">
    <property type="entry name" value="Acyl-CoA N-acyltransferases (Nat)"/>
    <property type="match status" value="1"/>
</dbReference>
<dbReference type="NCBIfam" id="NF033480">
    <property type="entry name" value="bifunc_MprF"/>
    <property type="match status" value="1"/>
</dbReference>
<dbReference type="GO" id="GO:0046677">
    <property type="term" value="P:response to antibiotic"/>
    <property type="evidence" value="ECO:0007669"/>
    <property type="project" value="UniProtKB-KW"/>
</dbReference>
<sequence>MKQFIKEHAKVLKLVFYALIAVAVVFIAKGQIAELSGERMHAVLSGTPKPLLMELVILAFVAFSATGLYDVFAARSVGVDLPAAHALRIGWIAQAFNNFAGLGGLTGGTIRARYYSKAGADPKKAVGVSVAVWAANLLGLFALLLVTLPFASRYDGRFLIVPVIACLYIPIYFIAGKIHFWKIDLRSTVLGQQDWRTKVGMFIASLADWLAAALFFWLCVHVFSPGVGLLQAIFVYATATLVGLLSFVPAGLGTFDVTVFAFFSQMGADPSELALALVAYRVTYYLFPWLAAVGAWLYEFIAPKIGLVNRERREAVLVTVLWVAMFFTGVALIVSAVAPGFTRLPGFLHYLVPIEVARASRAACLMVGLMLVILSRGIRQKIQRVHTACLVLLIVAIVAGTARGFDTQMIVVLVIFAALLYLSRGAFVRGPLDFEWKSFTVSLVIAIGVPLAIFAWRWSKIPDGVQVYPHAGWRTGIFYLLLVTIVALGLLFSRSRAPGFEYPTPEETRRFEDFVAKYGATPYTHLFYLGDKSVFYNEAGTAALMYRPWRNLLLALGDPIGDEDAFEELLDEFVSFADTHGCKASIYEISAKYLAAAANTGYSFLKIGEDATVVLEDYSNVGNKGKVFRRMRNRMGEKGTHFEMVHPPFSPEFLSEIRDVSDSWLRGRDEMGFSLGFFDPDYLGRAPVAVVRSEARVEGFANLMPMEEGVASVDLMRIRPDAPGGTMDGLFVSLIEWAKEAGYHAFNLGMAPLSNTGSSRHSRAQEKIVRYVYDFGNRVYNFRGLRSYKEKFKPKWISRYLIYSGASSLVPTLLALLSAVQHPDRTHGAIPLTDSHPESAIAIDCPAALAAQQETHPENAPSAQAQNS</sequence>
<feature type="transmembrane region" description="Helical" evidence="14">
    <location>
        <begin position="235"/>
        <end position="263"/>
    </location>
</feature>
<evidence type="ECO:0000256" key="14">
    <source>
        <dbReference type="SAM" id="Phobius"/>
    </source>
</evidence>
<reference evidence="16 17" key="1">
    <citation type="submission" date="2012-09" db="EMBL/GenBank/DDBJ databases">
        <title>The Genome Sequence of Actinobaculum massiliae ACS-171-V-COL2.</title>
        <authorList>
            <consortium name="The Broad Institute Genome Sequencing Platform"/>
            <person name="Earl A."/>
            <person name="Ward D."/>
            <person name="Feldgarden M."/>
            <person name="Gevers D."/>
            <person name="Saerens B."/>
            <person name="Vaneechoutte M."/>
            <person name="Walker B."/>
            <person name="Young S.K."/>
            <person name="Zeng Q."/>
            <person name="Gargeya S."/>
            <person name="Fitzgerald M."/>
            <person name="Haas B."/>
            <person name="Abouelleil A."/>
            <person name="Alvarado L."/>
            <person name="Arachchi H.M."/>
            <person name="Berlin A."/>
            <person name="Chapman S.B."/>
            <person name="Goldberg J."/>
            <person name="Griggs A."/>
            <person name="Gujja S."/>
            <person name="Hansen M."/>
            <person name="Howarth C."/>
            <person name="Imamovic A."/>
            <person name="Larimer J."/>
            <person name="McCowen C."/>
            <person name="Montmayeur A."/>
            <person name="Murphy C."/>
            <person name="Neiman D."/>
            <person name="Pearson M."/>
            <person name="Priest M."/>
            <person name="Roberts A."/>
            <person name="Saif S."/>
            <person name="Shea T."/>
            <person name="Sisk P."/>
            <person name="Sykes S."/>
            <person name="Wortman J."/>
            <person name="Nusbaum C."/>
            <person name="Birren B."/>
        </authorList>
    </citation>
    <scope>NUCLEOTIDE SEQUENCE [LARGE SCALE GENOMIC DNA]</scope>
    <source>
        <strain evidence="17">ACS-171-V-Col2</strain>
    </source>
</reference>
<evidence type="ECO:0000256" key="5">
    <source>
        <dbReference type="ARBA" id="ARBA00022475"/>
    </source>
</evidence>
<keyword evidence="10 14" id="KW-0472">Membrane</keyword>
<keyword evidence="8 14" id="KW-1133">Transmembrane helix</keyword>
<evidence type="ECO:0000256" key="9">
    <source>
        <dbReference type="ARBA" id="ARBA00023098"/>
    </source>
</evidence>
<comment type="caution">
    <text evidence="16">The sequence shown here is derived from an EMBL/GenBank/DDBJ whole genome shotgun (WGS) entry which is preliminary data.</text>
</comment>
<dbReference type="Pfam" id="PF03706">
    <property type="entry name" value="LPG_synthase_TM"/>
    <property type="match status" value="1"/>
</dbReference>
<feature type="transmembrane region" description="Helical" evidence="14">
    <location>
        <begin position="385"/>
        <end position="402"/>
    </location>
</feature>
<dbReference type="eggNOG" id="COG2898">
    <property type="taxonomic scope" value="Bacteria"/>
</dbReference>
<name>K9EF40_9ACTO</name>
<feature type="transmembrane region" description="Helical" evidence="14">
    <location>
        <begin position="471"/>
        <end position="492"/>
    </location>
</feature>